<proteinExistence type="predicted"/>
<dbReference type="STRING" id="1678637.AC230_29500"/>
<dbReference type="AlphaFoldDB" id="A0A0K9X7H6"/>
<comment type="caution">
    <text evidence="1">The sequence shown here is derived from an EMBL/GenBank/DDBJ whole genome shotgun (WGS) entry which is preliminary data.</text>
</comment>
<name>A0A0K9X7H6_9ACTN</name>
<keyword evidence="2" id="KW-1185">Reference proteome</keyword>
<dbReference type="PATRIC" id="fig|1678637.3.peg.6287"/>
<protein>
    <submittedName>
        <fullName evidence="1">Uncharacterized protein</fullName>
    </submittedName>
</protein>
<accession>A0A0K9X7H6</accession>
<organism evidence="1 2">
    <name type="scientific">Streptomyces caatingaensis</name>
    <dbReference type="NCBI Taxonomy" id="1678637"/>
    <lineage>
        <taxon>Bacteria</taxon>
        <taxon>Bacillati</taxon>
        <taxon>Actinomycetota</taxon>
        <taxon>Actinomycetes</taxon>
        <taxon>Kitasatosporales</taxon>
        <taxon>Streptomycetaceae</taxon>
        <taxon>Streptomyces</taxon>
    </lineage>
</organism>
<evidence type="ECO:0000313" key="2">
    <source>
        <dbReference type="Proteomes" id="UP000037288"/>
    </source>
</evidence>
<dbReference type="Proteomes" id="UP000037288">
    <property type="component" value="Unassembled WGS sequence"/>
</dbReference>
<sequence length="142" mass="15521">MAVMGEDEAWSACVALADDAVRRERGLGDGRYRRERLLRHRERGVSPATGEALVRMLIVLGVRAVAREGGAEGERALLVGAERALGGRPAHELFAALRATGADRARADALRLLLYSGSALTWERLVAEARQVIRRAVVERPR</sequence>
<evidence type="ECO:0000313" key="1">
    <source>
        <dbReference type="EMBL" id="KNB49394.1"/>
    </source>
</evidence>
<gene>
    <name evidence="1" type="ORF">AC230_29500</name>
</gene>
<reference evidence="2" key="1">
    <citation type="submission" date="2015-07" db="EMBL/GenBank/DDBJ databases">
        <title>Draft genome sequence of Streptomyces sp. CMAA 1322, a bacterium isolated from Caatinga biome, from dry forest semiarid of Brazil.</title>
        <authorList>
            <person name="Santos S.N."/>
            <person name="Gacesa R."/>
            <person name="Taketani R.G."/>
            <person name="Long P.F."/>
            <person name="Melo I.S."/>
        </authorList>
    </citation>
    <scope>NUCLEOTIDE SEQUENCE [LARGE SCALE GENOMIC DNA]</scope>
    <source>
        <strain evidence="2">CMAA 1322</strain>
    </source>
</reference>
<dbReference type="EMBL" id="LFXA01000018">
    <property type="protein sequence ID" value="KNB49394.1"/>
    <property type="molecule type" value="Genomic_DNA"/>
</dbReference>